<accession>A0A7M7MAV8</accession>
<feature type="region of interest" description="Disordered" evidence="10">
    <location>
        <begin position="403"/>
        <end position="466"/>
    </location>
</feature>
<evidence type="ECO:0000313" key="12">
    <source>
        <dbReference type="EnsemblMetazoa" id="XP_022648631"/>
    </source>
</evidence>
<dbReference type="EnsemblMetazoa" id="XM_022792898">
    <property type="protein sequence ID" value="XP_022648633"/>
    <property type="gene ID" value="LOC111245084"/>
</dbReference>
<dbReference type="OMA" id="SWHENRV"/>
<dbReference type="GO" id="GO:0046872">
    <property type="term" value="F:metal ion binding"/>
    <property type="evidence" value="ECO:0007669"/>
    <property type="project" value="UniProtKB-KW"/>
</dbReference>
<feature type="domain" description="SOCS box" evidence="11">
    <location>
        <begin position="331"/>
        <end position="381"/>
    </location>
</feature>
<evidence type="ECO:0000256" key="4">
    <source>
        <dbReference type="ARBA" id="ARBA00022741"/>
    </source>
</evidence>
<dbReference type="EnsemblMetazoa" id="XM_022792897">
    <property type="protein sequence ID" value="XP_022648632"/>
    <property type="gene ID" value="LOC111245084"/>
</dbReference>
<dbReference type="InterPro" id="IPR036036">
    <property type="entry name" value="SOCS_box-like_dom_sf"/>
</dbReference>
<feature type="compositionally biased region" description="Low complexity" evidence="10">
    <location>
        <begin position="65"/>
        <end position="82"/>
    </location>
</feature>
<feature type="compositionally biased region" description="Low complexity" evidence="10">
    <location>
        <begin position="108"/>
        <end position="130"/>
    </location>
</feature>
<evidence type="ECO:0000256" key="10">
    <source>
        <dbReference type="SAM" id="MobiDB-lite"/>
    </source>
</evidence>
<dbReference type="SMART" id="SM00173">
    <property type="entry name" value="RAS"/>
    <property type="match status" value="1"/>
</dbReference>
<dbReference type="RefSeq" id="XP_022648634.1">
    <property type="nucleotide sequence ID" value="XM_022792899.1"/>
</dbReference>
<keyword evidence="5" id="KW-0460">Magnesium</keyword>
<evidence type="ECO:0000313" key="13">
    <source>
        <dbReference type="Proteomes" id="UP000594260"/>
    </source>
</evidence>
<evidence type="ECO:0000256" key="2">
    <source>
        <dbReference type="ARBA" id="ARBA00006270"/>
    </source>
</evidence>
<keyword evidence="7" id="KW-0564">Palmitate</keyword>
<feature type="compositionally biased region" description="Basic and acidic residues" evidence="10">
    <location>
        <begin position="11"/>
        <end position="22"/>
    </location>
</feature>
<dbReference type="Proteomes" id="UP000594260">
    <property type="component" value="Unplaced"/>
</dbReference>
<evidence type="ECO:0000256" key="5">
    <source>
        <dbReference type="ARBA" id="ARBA00022842"/>
    </source>
</evidence>
<keyword evidence="6" id="KW-0342">GTP-binding</keyword>
<dbReference type="PROSITE" id="PS50225">
    <property type="entry name" value="SOCS"/>
    <property type="match status" value="1"/>
</dbReference>
<dbReference type="RefSeq" id="XP_022648635.1">
    <property type="nucleotide sequence ID" value="XM_022792900.1"/>
</dbReference>
<dbReference type="RefSeq" id="XP_022648631.1">
    <property type="nucleotide sequence ID" value="XM_022792896.1"/>
</dbReference>
<keyword evidence="9" id="KW-0636">Prenylation</keyword>
<evidence type="ECO:0000259" key="11">
    <source>
        <dbReference type="PROSITE" id="PS50225"/>
    </source>
</evidence>
<evidence type="ECO:0000256" key="9">
    <source>
        <dbReference type="ARBA" id="ARBA00023289"/>
    </source>
</evidence>
<sequence length="466" mass="51828">MEPDGSLLGEITRRDEKSDHEILLPTTASTTTKPEQGQHYCCHTSQVRSEDHGSDEELDQEIPGPSSSRALQPQQQQSSLFSAKSFQEAHRQLGLMTPSPPGTPPTPGSVSGGLLRSSSEDALSSSSLSSQENFLDSTGNPGSAPGGAHWSNNNGTGRQGDCGSPFYYHALRFLLVGDSDVGKNEILEKFEAHRLPLVNQKEVEFKTTMILLDGKRIKLQLWDTSGQGRFSTIIQSYSRGADGIILVFDITNRWSFESLDKWLKEVDEYASGVPRVLVGNRLHFEFRREVNSRTALQYAAKHGMSYLEVSPLADYNITETFVDLSRQVLNRIRLHSWHENRVLSLQELCCRTIVQRTTSYSIERLPLPASVKSNLKSYSLNPYSAASLVACCAHKQHNAKGGCLNHHGHQRKSRHHASTNGRSRTGRRSSRSSRSSSPHNLLEGIPISDIRHHHNLHESNKKCTIS</sequence>
<feature type="compositionally biased region" description="Basic residues" evidence="10">
    <location>
        <begin position="406"/>
        <end position="417"/>
    </location>
</feature>
<dbReference type="EnsemblMetazoa" id="XM_022792899">
    <property type="protein sequence ID" value="XP_022648634"/>
    <property type="gene ID" value="LOC111245084"/>
</dbReference>
<dbReference type="SUPFAM" id="SSF52540">
    <property type="entry name" value="P-loop containing nucleoside triphosphate hydrolases"/>
    <property type="match status" value="1"/>
</dbReference>
<comment type="similarity">
    <text evidence="2">Belongs to the small GTPase superfamily. Rab family.</text>
</comment>
<feature type="compositionally biased region" description="Polar residues" evidence="10">
    <location>
        <begin position="26"/>
        <end position="35"/>
    </location>
</feature>
<feature type="region of interest" description="Disordered" evidence="10">
    <location>
        <begin position="94"/>
        <end position="156"/>
    </location>
</feature>
<reference evidence="12" key="1">
    <citation type="submission" date="2021-01" db="UniProtKB">
        <authorList>
            <consortium name="EnsemblMetazoa"/>
        </authorList>
    </citation>
    <scope>IDENTIFICATION</scope>
</reference>
<evidence type="ECO:0000256" key="3">
    <source>
        <dbReference type="ARBA" id="ARBA00022723"/>
    </source>
</evidence>
<dbReference type="EnsemblMetazoa" id="XM_022792900">
    <property type="protein sequence ID" value="XP_022648635"/>
    <property type="gene ID" value="LOC111245084"/>
</dbReference>
<feature type="compositionally biased region" description="Basic and acidic residues" evidence="10">
    <location>
        <begin position="456"/>
        <end position="466"/>
    </location>
</feature>
<comment type="cofactor">
    <cofactor evidence="1">
        <name>Mg(2+)</name>
        <dbReference type="ChEBI" id="CHEBI:18420"/>
    </cofactor>
</comment>
<dbReference type="Pfam" id="PF07525">
    <property type="entry name" value="SOCS_box"/>
    <property type="match status" value="1"/>
</dbReference>
<protein>
    <recommendedName>
        <fullName evidence="11">SOCS box domain-containing protein</fullName>
    </recommendedName>
</protein>
<dbReference type="GeneID" id="111245084"/>
<dbReference type="InterPro" id="IPR001496">
    <property type="entry name" value="SOCS_box"/>
</dbReference>
<dbReference type="SMART" id="SM00176">
    <property type="entry name" value="RAN"/>
    <property type="match status" value="1"/>
</dbReference>
<dbReference type="RefSeq" id="XP_022648633.1">
    <property type="nucleotide sequence ID" value="XM_022792898.1"/>
</dbReference>
<feature type="compositionally biased region" description="Polar residues" evidence="10">
    <location>
        <begin position="131"/>
        <end position="141"/>
    </location>
</feature>
<feature type="region of interest" description="Disordered" evidence="10">
    <location>
        <begin position="1"/>
        <end position="82"/>
    </location>
</feature>
<feature type="compositionally biased region" description="Pro residues" evidence="10">
    <location>
        <begin position="98"/>
        <end position="107"/>
    </location>
</feature>
<keyword evidence="8" id="KW-0449">Lipoprotein</keyword>
<name>A0A7M7MAV8_VARDE</name>
<dbReference type="GO" id="GO:0035556">
    <property type="term" value="P:intracellular signal transduction"/>
    <property type="evidence" value="ECO:0007669"/>
    <property type="project" value="InterPro"/>
</dbReference>
<dbReference type="SMART" id="SM00253">
    <property type="entry name" value="SOCS"/>
    <property type="match status" value="1"/>
</dbReference>
<dbReference type="PRINTS" id="PR00449">
    <property type="entry name" value="RASTRNSFRMNG"/>
</dbReference>
<organism evidence="12 13">
    <name type="scientific">Varroa destructor</name>
    <name type="common">Honeybee mite</name>
    <dbReference type="NCBI Taxonomy" id="109461"/>
    <lineage>
        <taxon>Eukaryota</taxon>
        <taxon>Metazoa</taxon>
        <taxon>Ecdysozoa</taxon>
        <taxon>Arthropoda</taxon>
        <taxon>Chelicerata</taxon>
        <taxon>Arachnida</taxon>
        <taxon>Acari</taxon>
        <taxon>Parasitiformes</taxon>
        <taxon>Mesostigmata</taxon>
        <taxon>Gamasina</taxon>
        <taxon>Dermanyssoidea</taxon>
        <taxon>Varroidae</taxon>
        <taxon>Varroa</taxon>
    </lineage>
</organism>
<evidence type="ECO:0000256" key="8">
    <source>
        <dbReference type="ARBA" id="ARBA00023288"/>
    </source>
</evidence>
<evidence type="ECO:0000256" key="6">
    <source>
        <dbReference type="ARBA" id="ARBA00023134"/>
    </source>
</evidence>
<dbReference type="Gene3D" id="3.40.50.300">
    <property type="entry name" value="P-loop containing nucleotide triphosphate hydrolases"/>
    <property type="match status" value="1"/>
</dbReference>
<dbReference type="PANTHER" id="PTHR47980">
    <property type="entry name" value="LD44762P"/>
    <property type="match status" value="1"/>
</dbReference>
<dbReference type="RefSeq" id="XP_022648632.1">
    <property type="nucleotide sequence ID" value="XM_022792897.1"/>
</dbReference>
<proteinExistence type="inferred from homology"/>
<dbReference type="InterPro" id="IPR001806">
    <property type="entry name" value="Small_GTPase"/>
</dbReference>
<keyword evidence="3" id="KW-0479">Metal-binding</keyword>
<dbReference type="PROSITE" id="PS51421">
    <property type="entry name" value="RAS"/>
    <property type="match status" value="1"/>
</dbReference>
<evidence type="ECO:0000256" key="7">
    <source>
        <dbReference type="ARBA" id="ARBA00023139"/>
    </source>
</evidence>
<evidence type="ECO:0000256" key="1">
    <source>
        <dbReference type="ARBA" id="ARBA00001946"/>
    </source>
</evidence>
<dbReference type="OrthoDB" id="6339763at2759"/>
<dbReference type="InterPro" id="IPR050305">
    <property type="entry name" value="Small_GTPase_Rab"/>
</dbReference>
<dbReference type="EnsemblMetazoa" id="XM_022792896">
    <property type="protein sequence ID" value="XP_022648631"/>
    <property type="gene ID" value="LOC111245084"/>
</dbReference>
<dbReference type="GO" id="GO:0005525">
    <property type="term" value="F:GTP binding"/>
    <property type="evidence" value="ECO:0007669"/>
    <property type="project" value="UniProtKB-KW"/>
</dbReference>
<dbReference type="InterPro" id="IPR027417">
    <property type="entry name" value="P-loop_NTPase"/>
</dbReference>
<dbReference type="InterPro" id="IPR005225">
    <property type="entry name" value="Small_GTP-bd"/>
</dbReference>
<keyword evidence="4" id="KW-0547">Nucleotide-binding</keyword>
<dbReference type="FunFam" id="3.40.50.300:FF:001149">
    <property type="entry name" value="Rab40, isoform A"/>
    <property type="match status" value="1"/>
</dbReference>
<dbReference type="InParanoid" id="A0A7M7MAV8"/>
<dbReference type="PROSITE" id="PS51419">
    <property type="entry name" value="RAB"/>
    <property type="match status" value="1"/>
</dbReference>
<dbReference type="SMART" id="SM00175">
    <property type="entry name" value="RAB"/>
    <property type="match status" value="1"/>
</dbReference>
<dbReference type="SMART" id="SM00969">
    <property type="entry name" value="SOCS_box"/>
    <property type="match status" value="1"/>
</dbReference>
<dbReference type="Pfam" id="PF00071">
    <property type="entry name" value="Ras"/>
    <property type="match status" value="1"/>
</dbReference>
<dbReference type="SMART" id="SM00174">
    <property type="entry name" value="RHO"/>
    <property type="match status" value="1"/>
</dbReference>
<keyword evidence="13" id="KW-1185">Reference proteome</keyword>
<dbReference type="GO" id="GO:0003924">
    <property type="term" value="F:GTPase activity"/>
    <property type="evidence" value="ECO:0007669"/>
    <property type="project" value="InterPro"/>
</dbReference>
<dbReference type="NCBIfam" id="TIGR00231">
    <property type="entry name" value="small_GTP"/>
    <property type="match status" value="1"/>
</dbReference>
<dbReference type="Gene3D" id="1.10.750.20">
    <property type="entry name" value="SOCS box"/>
    <property type="match status" value="1"/>
</dbReference>
<dbReference type="KEGG" id="vde:111245084"/>
<dbReference type="AlphaFoldDB" id="A0A7M7MAV8"/>
<dbReference type="SUPFAM" id="SSF158235">
    <property type="entry name" value="SOCS box-like"/>
    <property type="match status" value="1"/>
</dbReference>